<gene>
    <name evidence="3" type="ORF">ACFSSA_13015</name>
</gene>
<evidence type="ECO:0000259" key="2">
    <source>
        <dbReference type="SMART" id="SM00900"/>
    </source>
</evidence>
<accession>A0ABW5D9F4</accession>
<dbReference type="Proteomes" id="UP001597375">
    <property type="component" value="Unassembled WGS sequence"/>
</dbReference>
<feature type="transmembrane region" description="Helical" evidence="1">
    <location>
        <begin position="401"/>
        <end position="419"/>
    </location>
</feature>
<dbReference type="EMBL" id="JBHUIT010000031">
    <property type="protein sequence ID" value="MFD2257597.1"/>
    <property type="molecule type" value="Genomic_DNA"/>
</dbReference>
<reference evidence="4" key="1">
    <citation type="journal article" date="2019" name="Int. J. Syst. Evol. Microbiol.">
        <title>The Global Catalogue of Microorganisms (GCM) 10K type strain sequencing project: providing services to taxonomists for standard genome sequencing and annotation.</title>
        <authorList>
            <consortium name="The Broad Institute Genomics Platform"/>
            <consortium name="The Broad Institute Genome Sequencing Center for Infectious Disease"/>
            <person name="Wu L."/>
            <person name="Ma J."/>
        </authorList>
    </citation>
    <scope>NUCLEOTIDE SEQUENCE [LARGE SCALE GENOMIC DNA]</scope>
    <source>
        <strain evidence="4">CGMCC 4.7106</strain>
    </source>
</reference>
<dbReference type="Pfam" id="PF04205">
    <property type="entry name" value="FMN_bind"/>
    <property type="match status" value="1"/>
</dbReference>
<evidence type="ECO:0000313" key="3">
    <source>
        <dbReference type="EMBL" id="MFD2257597.1"/>
    </source>
</evidence>
<feature type="transmembrane region" description="Helical" evidence="1">
    <location>
        <begin position="369"/>
        <end position="389"/>
    </location>
</feature>
<feature type="transmembrane region" description="Helical" evidence="1">
    <location>
        <begin position="459"/>
        <end position="479"/>
    </location>
</feature>
<feature type="transmembrane region" description="Helical" evidence="1">
    <location>
        <begin position="491"/>
        <end position="511"/>
    </location>
</feature>
<feature type="domain" description="FMN-binding" evidence="2">
    <location>
        <begin position="102"/>
        <end position="183"/>
    </location>
</feature>
<organism evidence="3 4">
    <name type="scientific">Luteolibacter algae</name>
    <dbReference type="NCBI Taxonomy" id="454151"/>
    <lineage>
        <taxon>Bacteria</taxon>
        <taxon>Pseudomonadati</taxon>
        <taxon>Verrucomicrobiota</taxon>
        <taxon>Verrucomicrobiia</taxon>
        <taxon>Verrucomicrobiales</taxon>
        <taxon>Verrucomicrobiaceae</taxon>
        <taxon>Luteolibacter</taxon>
    </lineage>
</organism>
<keyword evidence="1" id="KW-0472">Membrane</keyword>
<proteinExistence type="predicted"/>
<dbReference type="Pfam" id="PF12801">
    <property type="entry name" value="Fer4_5"/>
    <property type="match status" value="2"/>
</dbReference>
<feature type="domain" description="FMN-binding" evidence="2">
    <location>
        <begin position="243"/>
        <end position="328"/>
    </location>
</feature>
<keyword evidence="1" id="KW-1133">Transmembrane helix</keyword>
<comment type="caution">
    <text evidence="3">The sequence shown here is derived from an EMBL/GenBank/DDBJ whole genome shotgun (WGS) entry which is preliminary data.</text>
</comment>
<evidence type="ECO:0000256" key="1">
    <source>
        <dbReference type="SAM" id="Phobius"/>
    </source>
</evidence>
<keyword evidence="4" id="KW-1185">Reference proteome</keyword>
<dbReference type="SMART" id="SM00900">
    <property type="entry name" value="FMN_bind"/>
    <property type="match status" value="2"/>
</dbReference>
<sequence>MSCADLSKSHQTKTDAGRRLRRYVIGAYRVALIGAAMWCLWFGSRNGGNTSPDQLLDLASETLSSATSIGEAEDGFFAILNESGETVGWAGTTFPEARNIQGYSGPSELFIILDAERKVLAVRFLKSADTSGHVEKIKQSASFWEQWTGKSESWLAGNPEPHIVSGATLTSEAMARGVAAKFGAKGLDEWFPDPVKLSDLSKLYPEADELMATDREGIIEVRSKGKSVGTVLRSSRMGVKVRGFNSTSDVIAALSSDSRTVLAVILLASRDNDPYVRYVQEELVYANDFKDRSVASILQKESETFIVSGASITAEAVILTVQEMLQIFRMPPPKTPFPWMTALALGWMSFGVILGLGKWGNSARWRIGFAVVSVIAGLGLGWMVSQAQLIGWGSHGLSTHLALPLIVLTAIAMLVPAFFGKNVYCSRICPHGAAQTILGKITKKRFALPARAHKLLQKLPWITLVAIWSIAFIGWKFAFAMVEPFEIWSSGFYSFLPAFILVTGLVASVFLPQAYCHYGCPTGAMLKFLTHSPSSWTRRDSVATVLICAAWVLRFL</sequence>
<dbReference type="InterPro" id="IPR007329">
    <property type="entry name" value="FMN-bd"/>
</dbReference>
<name>A0ABW5D9F4_9BACT</name>
<keyword evidence="1" id="KW-0812">Transmembrane</keyword>
<feature type="transmembrane region" description="Helical" evidence="1">
    <location>
        <begin position="23"/>
        <end position="43"/>
    </location>
</feature>
<dbReference type="RefSeq" id="WP_386820911.1">
    <property type="nucleotide sequence ID" value="NZ_JBHUIT010000031.1"/>
</dbReference>
<dbReference type="InterPro" id="IPR017896">
    <property type="entry name" value="4Fe4S_Fe-S-bd"/>
</dbReference>
<feature type="transmembrane region" description="Helical" evidence="1">
    <location>
        <begin position="337"/>
        <end position="357"/>
    </location>
</feature>
<protein>
    <submittedName>
        <fullName evidence="3">4Fe-4S binding protein</fullName>
    </submittedName>
</protein>
<evidence type="ECO:0000313" key="4">
    <source>
        <dbReference type="Proteomes" id="UP001597375"/>
    </source>
</evidence>